<name>L8GRA6_ACACF</name>
<dbReference type="EMBL" id="KB008026">
    <property type="protein sequence ID" value="ELR15520.1"/>
    <property type="molecule type" value="Genomic_DNA"/>
</dbReference>
<reference evidence="1 2" key="1">
    <citation type="journal article" date="2013" name="Genome Biol.">
        <title>Genome of Acanthamoeba castellanii highlights extensive lateral gene transfer and early evolution of tyrosine kinase signaling.</title>
        <authorList>
            <person name="Clarke M."/>
            <person name="Lohan A.J."/>
            <person name="Liu B."/>
            <person name="Lagkouvardos I."/>
            <person name="Roy S."/>
            <person name="Zafar N."/>
            <person name="Bertelli C."/>
            <person name="Schilde C."/>
            <person name="Kianianmomeni A."/>
            <person name="Burglin T.R."/>
            <person name="Frech C."/>
            <person name="Turcotte B."/>
            <person name="Kopec K.O."/>
            <person name="Synnott J.M."/>
            <person name="Choo C."/>
            <person name="Paponov I."/>
            <person name="Finkler A."/>
            <person name="Soon Heng Tan C."/>
            <person name="Hutchins A.P."/>
            <person name="Weinmeier T."/>
            <person name="Rattei T."/>
            <person name="Chu J.S."/>
            <person name="Gimenez G."/>
            <person name="Irimia M."/>
            <person name="Rigden D.J."/>
            <person name="Fitzpatrick D.A."/>
            <person name="Lorenzo-Morales J."/>
            <person name="Bateman A."/>
            <person name="Chiu C.H."/>
            <person name="Tang P."/>
            <person name="Hegemann P."/>
            <person name="Fromm H."/>
            <person name="Raoult D."/>
            <person name="Greub G."/>
            <person name="Miranda-Saavedra D."/>
            <person name="Chen N."/>
            <person name="Nash P."/>
            <person name="Ginger M.L."/>
            <person name="Horn M."/>
            <person name="Schaap P."/>
            <person name="Caler L."/>
            <person name="Loftus B."/>
        </authorList>
    </citation>
    <scope>NUCLEOTIDE SEQUENCE [LARGE SCALE GENOMIC DNA]</scope>
    <source>
        <strain evidence="1 2">Neff</strain>
    </source>
</reference>
<dbReference type="KEGG" id="acan:ACA1_163480"/>
<evidence type="ECO:0000313" key="2">
    <source>
        <dbReference type="Proteomes" id="UP000011083"/>
    </source>
</evidence>
<gene>
    <name evidence="1" type="ORF">ACA1_163480</name>
</gene>
<proteinExistence type="predicted"/>
<keyword evidence="2" id="KW-1185">Reference proteome</keyword>
<accession>L8GRA6</accession>
<dbReference type="AlphaFoldDB" id="L8GRA6"/>
<dbReference type="Proteomes" id="UP000011083">
    <property type="component" value="Unassembled WGS sequence"/>
</dbReference>
<dbReference type="RefSeq" id="XP_004337533.1">
    <property type="nucleotide sequence ID" value="XM_004337485.1"/>
</dbReference>
<dbReference type="VEuPathDB" id="AmoebaDB:ACA1_163480"/>
<protein>
    <submittedName>
        <fullName evidence="1">Uncharacterized protein</fullName>
    </submittedName>
</protein>
<sequence>MSRKTTTTEAGGAFRGASGYVKQTTEQPFFPYGCPYCKRENVTSKPGNSCGRQECNEKWKKDHQGIGDAIARRFK</sequence>
<dbReference type="GeneID" id="14916233"/>
<evidence type="ECO:0000313" key="1">
    <source>
        <dbReference type="EMBL" id="ELR15520.1"/>
    </source>
</evidence>
<organism evidence="1 2">
    <name type="scientific">Acanthamoeba castellanii (strain ATCC 30010 / Neff)</name>
    <dbReference type="NCBI Taxonomy" id="1257118"/>
    <lineage>
        <taxon>Eukaryota</taxon>
        <taxon>Amoebozoa</taxon>
        <taxon>Discosea</taxon>
        <taxon>Longamoebia</taxon>
        <taxon>Centramoebida</taxon>
        <taxon>Acanthamoebidae</taxon>
        <taxon>Acanthamoeba</taxon>
    </lineage>
</organism>